<dbReference type="EMBL" id="FAXA01000477">
    <property type="protein sequence ID" value="CUV05908.1"/>
    <property type="molecule type" value="Genomic_DNA"/>
</dbReference>
<organism evidence="1">
    <name type="scientific">hydrothermal vent metagenome</name>
    <dbReference type="NCBI Taxonomy" id="652676"/>
    <lineage>
        <taxon>unclassified sequences</taxon>
        <taxon>metagenomes</taxon>
        <taxon>ecological metagenomes</taxon>
    </lineage>
</organism>
<reference evidence="1" key="1">
    <citation type="submission" date="2015-10" db="EMBL/GenBank/DDBJ databases">
        <authorList>
            <person name="Gilbert D.G."/>
        </authorList>
    </citation>
    <scope>NUCLEOTIDE SEQUENCE</scope>
</reference>
<evidence type="ECO:0000313" key="1">
    <source>
        <dbReference type="EMBL" id="CUV05908.1"/>
    </source>
</evidence>
<protein>
    <submittedName>
        <fullName evidence="1">Uncharacterized protein</fullName>
    </submittedName>
</protein>
<name>A0A160VD27_9ZZZZ</name>
<proteinExistence type="predicted"/>
<gene>
    <name evidence="1" type="ORF">MGWOODY_Clf36</name>
</gene>
<sequence>MPFAGRMIDVPVDEWAKVVMSTSTACRPSDAEKQAARDAA</sequence>
<dbReference type="AlphaFoldDB" id="A0A160VD27"/>
<accession>A0A160VD27</accession>